<dbReference type="InParanoid" id="A0A6I8W855"/>
<dbReference type="Gene3D" id="3.30.40.10">
    <property type="entry name" value="Zinc/RING finger domain, C3HC4 (zinc finger)"/>
    <property type="match status" value="1"/>
</dbReference>
<feature type="domain" description="CCHC-type" evidence="6">
    <location>
        <begin position="407"/>
        <end position="422"/>
    </location>
</feature>
<proteinExistence type="predicted"/>
<evidence type="ECO:0000259" key="6">
    <source>
        <dbReference type="PROSITE" id="PS50158"/>
    </source>
</evidence>
<feature type="compositionally biased region" description="Polar residues" evidence="4">
    <location>
        <begin position="450"/>
        <end position="473"/>
    </location>
</feature>
<dbReference type="InterPro" id="IPR036875">
    <property type="entry name" value="Znf_CCHC_sf"/>
</dbReference>
<dbReference type="KEGG" id="dpo:117184746"/>
<dbReference type="InterPro" id="IPR001878">
    <property type="entry name" value="Znf_CCHC"/>
</dbReference>
<dbReference type="GO" id="GO:0003676">
    <property type="term" value="F:nucleic acid binding"/>
    <property type="evidence" value="ECO:0007669"/>
    <property type="project" value="InterPro"/>
</dbReference>
<evidence type="ECO:0000256" key="2">
    <source>
        <dbReference type="ARBA" id="ARBA00022833"/>
    </source>
</evidence>
<dbReference type="RefSeq" id="XP_033239462.1">
    <property type="nucleotide sequence ID" value="XM_033383571.1"/>
</dbReference>
<evidence type="ECO:0000256" key="3">
    <source>
        <dbReference type="PROSITE-ProRule" id="PRU00047"/>
    </source>
</evidence>
<feature type="compositionally biased region" description="Polar residues" evidence="4">
    <location>
        <begin position="82"/>
        <end position="94"/>
    </location>
</feature>
<dbReference type="AlphaFoldDB" id="A0A6I8W855"/>
<keyword evidence="1 3" id="KW-0863">Zinc-finger</keyword>
<protein>
    <recommendedName>
        <fullName evidence="9">RING-type domain-containing protein</fullName>
    </recommendedName>
</protein>
<evidence type="ECO:0000313" key="8">
    <source>
        <dbReference type="RefSeq" id="XP_033239462.1"/>
    </source>
</evidence>
<evidence type="ECO:0000256" key="1">
    <source>
        <dbReference type="ARBA" id="ARBA00022771"/>
    </source>
</evidence>
<evidence type="ECO:0008006" key="9">
    <source>
        <dbReference type="Google" id="ProtNLM"/>
    </source>
</evidence>
<feature type="compositionally biased region" description="Polar residues" evidence="4">
    <location>
        <begin position="61"/>
        <end position="74"/>
    </location>
</feature>
<sequence length="473" mass="52913">MEGEPVNPSVCFLCGEEFGSLQLYKTRCGHEFHKACIVPYSKENAKCPRCGRVTFELQGGASVSGTQTAKQQAGSKEKASGTPATGSANNNPGSASVDGGNIGIMITQAVRAMQNDLLTQLSEQMAQIIQTNVAAHLQLTGRDQHTRNIAPDHSSQGQEAGGGRESAGFYREGRDTPRSLASDLSQRPDKVVHIMNGWKLRFSGDAEGISADNFIYRVEALTHATMESNFAVLCSNASILFDGKAREFFWRFHKSVVVVRWDVLCQALKKQFRDTRTDVDIREAIRDRKQKEKEGFDAFYDAIVQLMDSLESPLSEKSVVDILRRNLRPEVRHELLNIKITSVGELREICRRRESFLEDVRRNYGYQKSVPFRRQVAELVEEHMSDDATEFSEGEGEAEIGALALVCWNCHKEGHRYQDCESKCKIFCYGCGIPNIYKPACEKCQKKNGRASTQPRQLQSVRRQKSANPDASQ</sequence>
<feature type="region of interest" description="Disordered" evidence="4">
    <location>
        <begin position="448"/>
        <end position="473"/>
    </location>
</feature>
<dbReference type="PROSITE" id="PS50089">
    <property type="entry name" value="ZF_RING_2"/>
    <property type="match status" value="1"/>
</dbReference>
<dbReference type="SMART" id="SM00184">
    <property type="entry name" value="RING"/>
    <property type="match status" value="1"/>
</dbReference>
<dbReference type="GO" id="GO:0008270">
    <property type="term" value="F:zinc ion binding"/>
    <property type="evidence" value="ECO:0007669"/>
    <property type="project" value="UniProtKB-KW"/>
</dbReference>
<gene>
    <name evidence="8" type="primary">LOC117184746</name>
</gene>
<dbReference type="SUPFAM" id="SSF57756">
    <property type="entry name" value="Retrovirus zinc finger-like domains"/>
    <property type="match status" value="1"/>
</dbReference>
<dbReference type="InterPro" id="IPR001841">
    <property type="entry name" value="Znf_RING"/>
</dbReference>
<name>A0A6I8W855_DROPS</name>
<dbReference type="InterPro" id="IPR013083">
    <property type="entry name" value="Znf_RING/FYVE/PHD"/>
</dbReference>
<dbReference type="SUPFAM" id="SSF57850">
    <property type="entry name" value="RING/U-box"/>
    <property type="match status" value="1"/>
</dbReference>
<feature type="domain" description="RING-type" evidence="5">
    <location>
        <begin position="11"/>
        <end position="50"/>
    </location>
</feature>
<dbReference type="InterPro" id="IPR005162">
    <property type="entry name" value="Retrotrans_gag_dom"/>
</dbReference>
<keyword evidence="7" id="KW-1185">Reference proteome</keyword>
<evidence type="ECO:0000259" key="5">
    <source>
        <dbReference type="PROSITE" id="PS50089"/>
    </source>
</evidence>
<feature type="region of interest" description="Disordered" evidence="4">
    <location>
        <begin position="61"/>
        <end position="97"/>
    </location>
</feature>
<evidence type="ECO:0000313" key="7">
    <source>
        <dbReference type="Proteomes" id="UP000001819"/>
    </source>
</evidence>
<evidence type="ECO:0000256" key="4">
    <source>
        <dbReference type="SAM" id="MobiDB-lite"/>
    </source>
</evidence>
<dbReference type="Proteomes" id="UP000001819">
    <property type="component" value="Chromosome X"/>
</dbReference>
<keyword evidence="2" id="KW-0862">Zinc</keyword>
<reference evidence="8" key="1">
    <citation type="submission" date="2025-08" db="UniProtKB">
        <authorList>
            <consortium name="RefSeq"/>
        </authorList>
    </citation>
    <scope>IDENTIFICATION</scope>
    <source>
        <strain evidence="8">MV-25-SWS-2005</strain>
        <tissue evidence="8">Whole body</tissue>
    </source>
</reference>
<keyword evidence="1 3" id="KW-0479">Metal-binding</keyword>
<feature type="region of interest" description="Disordered" evidence="4">
    <location>
        <begin position="146"/>
        <end position="185"/>
    </location>
</feature>
<organism evidence="7 8">
    <name type="scientific">Drosophila pseudoobscura pseudoobscura</name>
    <name type="common">Fruit fly</name>
    <dbReference type="NCBI Taxonomy" id="46245"/>
    <lineage>
        <taxon>Eukaryota</taxon>
        <taxon>Metazoa</taxon>
        <taxon>Ecdysozoa</taxon>
        <taxon>Arthropoda</taxon>
        <taxon>Hexapoda</taxon>
        <taxon>Insecta</taxon>
        <taxon>Pterygota</taxon>
        <taxon>Neoptera</taxon>
        <taxon>Endopterygota</taxon>
        <taxon>Diptera</taxon>
        <taxon>Brachycera</taxon>
        <taxon>Muscomorpha</taxon>
        <taxon>Ephydroidea</taxon>
        <taxon>Drosophilidae</taxon>
        <taxon>Drosophila</taxon>
        <taxon>Sophophora</taxon>
    </lineage>
</organism>
<accession>A0A6I8W855</accession>
<dbReference type="Pfam" id="PF03732">
    <property type="entry name" value="Retrotrans_gag"/>
    <property type="match status" value="1"/>
</dbReference>
<dbReference type="PROSITE" id="PS50158">
    <property type="entry name" value="ZF_CCHC"/>
    <property type="match status" value="1"/>
</dbReference>